<keyword evidence="3" id="KW-1185">Reference proteome</keyword>
<feature type="compositionally biased region" description="Basic and acidic residues" evidence="1">
    <location>
        <begin position="437"/>
        <end position="449"/>
    </location>
</feature>
<name>A0ABP0GSQ8_CLALP</name>
<accession>A0ABP0GSQ8</accession>
<gene>
    <name evidence="2" type="ORF">CVLEPA_LOCUS28105</name>
</gene>
<protein>
    <submittedName>
        <fullName evidence="2">Uncharacterized protein</fullName>
    </submittedName>
</protein>
<evidence type="ECO:0000313" key="2">
    <source>
        <dbReference type="EMBL" id="CAK8694764.1"/>
    </source>
</evidence>
<feature type="region of interest" description="Disordered" evidence="1">
    <location>
        <begin position="19"/>
        <end position="41"/>
    </location>
</feature>
<feature type="compositionally biased region" description="Acidic residues" evidence="1">
    <location>
        <begin position="336"/>
        <end position="346"/>
    </location>
</feature>
<feature type="compositionally biased region" description="Acidic residues" evidence="1">
    <location>
        <begin position="274"/>
        <end position="283"/>
    </location>
</feature>
<sequence>MRKFRISACCLLPLLPTKKKQPKSKTVKNSPHSEDDPMQNDGIMTAMRDAAGAPAEHEYKAYLNHSLTPVGTEAVFENENWKFEQRPGADESNDVVGISRRNVSKSSSSSQAISTWQAEGRKLSTNSDSEPRRIEGNLEDHGIPNSTYAQSRLEVDAVPDNSNNTSSGPIEETSDEEPEAPGNDNAEFENENGNFEQRPEIDQHNADRSEAQMPTASNSNESNANVYEIQNCSIGHVGNNNSTYYITNNVCMTPNTAFREEPLHRSRGEPYNEPGDDVPSEDNENGHHQDADSHSHSQNERNCSVFGVSDDSENTSDYTPLPDAVPDNSNNISSDPIEETSDEEQETPLINTGSHRPEWNETSVENNDNATNVEPRTTNVQDCGSVNLAETQNLDNRENLHIGCKSIQENLTQHMNITQQHITGPNELYRNRQEHCKDPANDLPRKEKNNGNNLHQNLDSHNRYQNDRNSFVFDASGESENLSDYIALPAQATAIKTSAPMKEKFSFHSNCERHLQSTASPDYDTISSATSSIDDIFDELGRVRNIENDSSNQPTDEETFNCFVHETSTLSMNAPQNDPVKERGYRRSQTLPSDWSIGRDSRQNLTSRFHPSSGRILGNTSSTNSNKQNSRARCVSLTISKKAPDVYRMIMNCSDNKDVEVQEMWLLEETCV</sequence>
<dbReference type="Proteomes" id="UP001642483">
    <property type="component" value="Unassembled WGS sequence"/>
</dbReference>
<evidence type="ECO:0000313" key="3">
    <source>
        <dbReference type="Proteomes" id="UP001642483"/>
    </source>
</evidence>
<organism evidence="2 3">
    <name type="scientific">Clavelina lepadiformis</name>
    <name type="common">Light-bulb sea squirt</name>
    <name type="synonym">Ascidia lepadiformis</name>
    <dbReference type="NCBI Taxonomy" id="159417"/>
    <lineage>
        <taxon>Eukaryota</taxon>
        <taxon>Metazoa</taxon>
        <taxon>Chordata</taxon>
        <taxon>Tunicata</taxon>
        <taxon>Ascidiacea</taxon>
        <taxon>Aplousobranchia</taxon>
        <taxon>Clavelinidae</taxon>
        <taxon>Clavelina</taxon>
    </lineage>
</organism>
<feature type="compositionally biased region" description="Basic and acidic residues" evidence="1">
    <location>
        <begin position="261"/>
        <end position="270"/>
    </location>
</feature>
<feature type="region of interest" description="Disordered" evidence="1">
    <location>
        <begin position="437"/>
        <end position="462"/>
    </location>
</feature>
<feature type="compositionally biased region" description="Basic and acidic residues" evidence="1">
    <location>
        <begin position="284"/>
        <end position="299"/>
    </location>
</feature>
<evidence type="ECO:0000256" key="1">
    <source>
        <dbReference type="SAM" id="MobiDB-lite"/>
    </source>
</evidence>
<feature type="region of interest" description="Disordered" evidence="1">
    <location>
        <begin position="85"/>
        <end position="145"/>
    </location>
</feature>
<comment type="caution">
    <text evidence="2">The sequence shown here is derived from an EMBL/GenBank/DDBJ whole genome shotgun (WGS) entry which is preliminary data.</text>
</comment>
<feature type="region of interest" description="Disordered" evidence="1">
    <location>
        <begin position="157"/>
        <end position="191"/>
    </location>
</feature>
<proteinExistence type="predicted"/>
<reference evidence="2 3" key="1">
    <citation type="submission" date="2024-02" db="EMBL/GenBank/DDBJ databases">
        <authorList>
            <person name="Daric V."/>
            <person name="Darras S."/>
        </authorList>
    </citation>
    <scope>NUCLEOTIDE SEQUENCE [LARGE SCALE GENOMIC DNA]</scope>
</reference>
<feature type="region of interest" description="Disordered" evidence="1">
    <location>
        <begin position="261"/>
        <end position="379"/>
    </location>
</feature>
<dbReference type="EMBL" id="CAWYQH010000141">
    <property type="protein sequence ID" value="CAK8694764.1"/>
    <property type="molecule type" value="Genomic_DNA"/>
</dbReference>
<feature type="compositionally biased region" description="Polar residues" evidence="1">
    <location>
        <begin position="348"/>
        <end position="379"/>
    </location>
</feature>
<feature type="compositionally biased region" description="Polar residues" evidence="1">
    <location>
        <begin position="111"/>
        <end position="128"/>
    </location>
</feature>
<feature type="region of interest" description="Disordered" evidence="1">
    <location>
        <begin position="571"/>
        <end position="630"/>
    </location>
</feature>
<feature type="compositionally biased region" description="Low complexity" evidence="1">
    <location>
        <begin position="619"/>
        <end position="629"/>
    </location>
</feature>
<feature type="compositionally biased region" description="Basic and acidic residues" evidence="1">
    <location>
        <begin position="129"/>
        <end position="142"/>
    </location>
</feature>